<reference evidence="1" key="1">
    <citation type="submission" date="2021-06" db="EMBL/GenBank/DDBJ databases">
        <authorList>
            <person name="Kallberg Y."/>
            <person name="Tangrot J."/>
            <person name="Rosling A."/>
        </authorList>
    </citation>
    <scope>NUCLEOTIDE SEQUENCE</scope>
    <source>
        <strain evidence="1">MA453B</strain>
    </source>
</reference>
<dbReference type="EMBL" id="CAJVPY010002152">
    <property type="protein sequence ID" value="CAG8550435.1"/>
    <property type="molecule type" value="Genomic_DNA"/>
</dbReference>
<name>A0A9N9B208_9GLOM</name>
<organism evidence="1 2">
    <name type="scientific">Dentiscutata erythropus</name>
    <dbReference type="NCBI Taxonomy" id="1348616"/>
    <lineage>
        <taxon>Eukaryota</taxon>
        <taxon>Fungi</taxon>
        <taxon>Fungi incertae sedis</taxon>
        <taxon>Mucoromycota</taxon>
        <taxon>Glomeromycotina</taxon>
        <taxon>Glomeromycetes</taxon>
        <taxon>Diversisporales</taxon>
        <taxon>Gigasporaceae</taxon>
        <taxon>Dentiscutata</taxon>
    </lineage>
</organism>
<accession>A0A9N9B208</accession>
<evidence type="ECO:0000313" key="2">
    <source>
        <dbReference type="Proteomes" id="UP000789405"/>
    </source>
</evidence>
<dbReference type="Proteomes" id="UP000789405">
    <property type="component" value="Unassembled WGS sequence"/>
</dbReference>
<protein>
    <submittedName>
        <fullName evidence="1">12016_t:CDS:1</fullName>
    </submittedName>
</protein>
<evidence type="ECO:0000313" key="1">
    <source>
        <dbReference type="EMBL" id="CAG8550435.1"/>
    </source>
</evidence>
<sequence length="221" mass="26398">MFYTSDKDKEWSCKTKGSFDTTIPVYKGAEVNDIENFLFDYEGYAKANKYDEETTYFRVYMHMLESMRMWVRKLVQTEKMWASLKTKIAEKITAENELEIMILWLKRLRSDEKRNWYIQGLREPFRSKVESHCPKNYKKAKKKALGIDEYKREKNQTYEGDKFKEPVTCSKTDVDIDSLVNKLAALKINRIEREDQSSRSNVENFIQNIVTKTIKDMNRRT</sequence>
<comment type="caution">
    <text evidence="1">The sequence shown here is derived from an EMBL/GenBank/DDBJ whole genome shotgun (WGS) entry which is preliminary data.</text>
</comment>
<dbReference type="AlphaFoldDB" id="A0A9N9B208"/>
<gene>
    <name evidence="1" type="ORF">DERYTH_LOCUS5240</name>
</gene>
<keyword evidence="2" id="KW-1185">Reference proteome</keyword>
<proteinExistence type="predicted"/>
<dbReference type="OrthoDB" id="10436829at2759"/>